<dbReference type="AlphaFoldDB" id="A0AAV4MDC3"/>
<comment type="caution">
    <text evidence="2">The sequence shown here is derived from an EMBL/GenBank/DDBJ whole genome shotgun (WGS) entry which is preliminary data.</text>
</comment>
<feature type="compositionally biased region" description="Basic residues" evidence="1">
    <location>
        <begin position="62"/>
        <end position="71"/>
    </location>
</feature>
<feature type="region of interest" description="Disordered" evidence="1">
    <location>
        <begin position="33"/>
        <end position="75"/>
    </location>
</feature>
<dbReference type="Proteomes" id="UP001054945">
    <property type="component" value="Unassembled WGS sequence"/>
</dbReference>
<evidence type="ECO:0000313" key="3">
    <source>
        <dbReference type="Proteomes" id="UP001054945"/>
    </source>
</evidence>
<keyword evidence="3" id="KW-1185">Reference proteome</keyword>
<evidence type="ECO:0000256" key="1">
    <source>
        <dbReference type="SAM" id="MobiDB-lite"/>
    </source>
</evidence>
<dbReference type="EMBL" id="BPLR01019641">
    <property type="protein sequence ID" value="GIX70009.1"/>
    <property type="molecule type" value="Genomic_DNA"/>
</dbReference>
<gene>
    <name evidence="2" type="ORF">CEXT_180751</name>
</gene>
<organism evidence="2 3">
    <name type="scientific">Caerostris extrusa</name>
    <name type="common">Bark spider</name>
    <name type="synonym">Caerostris bankana</name>
    <dbReference type="NCBI Taxonomy" id="172846"/>
    <lineage>
        <taxon>Eukaryota</taxon>
        <taxon>Metazoa</taxon>
        <taxon>Ecdysozoa</taxon>
        <taxon>Arthropoda</taxon>
        <taxon>Chelicerata</taxon>
        <taxon>Arachnida</taxon>
        <taxon>Araneae</taxon>
        <taxon>Araneomorphae</taxon>
        <taxon>Entelegynae</taxon>
        <taxon>Araneoidea</taxon>
        <taxon>Araneidae</taxon>
        <taxon>Caerostris</taxon>
    </lineage>
</organism>
<reference evidence="2 3" key="1">
    <citation type="submission" date="2021-06" db="EMBL/GenBank/DDBJ databases">
        <title>Caerostris extrusa draft genome.</title>
        <authorList>
            <person name="Kono N."/>
            <person name="Arakawa K."/>
        </authorList>
    </citation>
    <scope>NUCLEOTIDE SEQUENCE [LARGE SCALE GENOMIC DNA]</scope>
</reference>
<sequence>MNETETLTIPIKCSNHVSVNSVEFRTPVPISLSTVEGGTQERGLQASHPLGAHLPVTEKNPPPKKKKRRERRGNDTCRMCVPWCCSKMSMAIDEDDRDRREPLEDTNIESVTQVNSSSIEFSFRSSPMIKG</sequence>
<feature type="compositionally biased region" description="Low complexity" evidence="1">
    <location>
        <begin position="116"/>
        <end position="131"/>
    </location>
</feature>
<protein>
    <submittedName>
        <fullName evidence="2">Uncharacterized protein</fullName>
    </submittedName>
</protein>
<accession>A0AAV4MDC3</accession>
<evidence type="ECO:0000313" key="2">
    <source>
        <dbReference type="EMBL" id="GIX70009.1"/>
    </source>
</evidence>
<feature type="region of interest" description="Disordered" evidence="1">
    <location>
        <begin position="91"/>
        <end position="131"/>
    </location>
</feature>
<proteinExistence type="predicted"/>
<name>A0AAV4MDC3_CAEEX</name>